<proteinExistence type="predicted"/>
<evidence type="ECO:0000313" key="1">
    <source>
        <dbReference type="EMBL" id="MET3691387.1"/>
    </source>
</evidence>
<protein>
    <recommendedName>
        <fullName evidence="3">VrrB protein</fullName>
    </recommendedName>
</protein>
<accession>A0ABV2L214</accession>
<dbReference type="Proteomes" id="UP001549145">
    <property type="component" value="Unassembled WGS sequence"/>
</dbReference>
<name>A0ABV2L214_9HYPH</name>
<sequence>MRVLRWMIIALGVVGGAIGLGAATQAAPLPVAAVESAGSTNLVEQARWHHHRRHWHRRHWHRHRHWHHRRHWHRRHHWHHRHHWRRHHGWGHRHYGWHRPHRARIFY</sequence>
<evidence type="ECO:0000313" key="2">
    <source>
        <dbReference type="Proteomes" id="UP001549145"/>
    </source>
</evidence>
<dbReference type="EMBL" id="JBEPMM010000002">
    <property type="protein sequence ID" value="MET3691387.1"/>
    <property type="molecule type" value="Genomic_DNA"/>
</dbReference>
<dbReference type="RefSeq" id="WP_238282687.1">
    <property type="nucleotide sequence ID" value="NZ_BPQL01000188.1"/>
</dbReference>
<organism evidence="1 2">
    <name type="scientific">Methylobacterium goesingense</name>
    <dbReference type="NCBI Taxonomy" id="243690"/>
    <lineage>
        <taxon>Bacteria</taxon>
        <taxon>Pseudomonadati</taxon>
        <taxon>Pseudomonadota</taxon>
        <taxon>Alphaproteobacteria</taxon>
        <taxon>Hyphomicrobiales</taxon>
        <taxon>Methylobacteriaceae</taxon>
        <taxon>Methylobacterium</taxon>
    </lineage>
</organism>
<gene>
    <name evidence="1" type="ORF">ABID43_000912</name>
</gene>
<reference evidence="1 2" key="1">
    <citation type="submission" date="2024-06" db="EMBL/GenBank/DDBJ databases">
        <title>Genomic Encyclopedia of Type Strains, Phase IV (KMG-IV): sequencing the most valuable type-strain genomes for metagenomic binning, comparative biology and taxonomic classification.</title>
        <authorList>
            <person name="Goeker M."/>
        </authorList>
    </citation>
    <scope>NUCLEOTIDE SEQUENCE [LARGE SCALE GENOMIC DNA]</scope>
    <source>
        <strain evidence="1 2">DSM 21331</strain>
    </source>
</reference>
<comment type="caution">
    <text evidence="1">The sequence shown here is derived from an EMBL/GenBank/DDBJ whole genome shotgun (WGS) entry which is preliminary data.</text>
</comment>
<evidence type="ECO:0008006" key="3">
    <source>
        <dbReference type="Google" id="ProtNLM"/>
    </source>
</evidence>
<keyword evidence="2" id="KW-1185">Reference proteome</keyword>